<dbReference type="PANTHER" id="PTHR22891">
    <property type="entry name" value="EUKARYOTIC TRANSLATION INITIATION FACTOR 2C"/>
    <property type="match status" value="1"/>
</dbReference>
<name>A0A8K0TJ03_9PEZI</name>
<keyword evidence="3" id="KW-0396">Initiation factor</keyword>
<protein>
    <submittedName>
        <fullName evidence="3">Eukaryotic translation initiation factor 2C 3</fullName>
    </submittedName>
</protein>
<accession>A0A8K0TJ03</accession>
<dbReference type="InterPro" id="IPR036397">
    <property type="entry name" value="RNaseH_sf"/>
</dbReference>
<feature type="compositionally biased region" description="Gly residues" evidence="1">
    <location>
        <begin position="14"/>
        <end position="87"/>
    </location>
</feature>
<comment type="caution">
    <text evidence="3">The sequence shown here is derived from an EMBL/GenBank/DDBJ whole genome shotgun (WGS) entry which is preliminary data.</text>
</comment>
<evidence type="ECO:0000313" key="3">
    <source>
        <dbReference type="EMBL" id="KAH7367626.1"/>
    </source>
</evidence>
<dbReference type="Proteomes" id="UP000813385">
    <property type="component" value="Unassembled WGS sequence"/>
</dbReference>
<evidence type="ECO:0000256" key="1">
    <source>
        <dbReference type="SAM" id="MobiDB-lite"/>
    </source>
</evidence>
<feature type="domain" description="Piwi" evidence="2">
    <location>
        <begin position="731"/>
        <end position="1062"/>
    </location>
</feature>
<organism evidence="3 4">
    <name type="scientific">Plectosphaerella cucumerina</name>
    <dbReference type="NCBI Taxonomy" id="40658"/>
    <lineage>
        <taxon>Eukaryota</taxon>
        <taxon>Fungi</taxon>
        <taxon>Dikarya</taxon>
        <taxon>Ascomycota</taxon>
        <taxon>Pezizomycotina</taxon>
        <taxon>Sordariomycetes</taxon>
        <taxon>Hypocreomycetidae</taxon>
        <taxon>Glomerellales</taxon>
        <taxon>Plectosphaerellaceae</taxon>
        <taxon>Plectosphaerella</taxon>
    </lineage>
</organism>
<gene>
    <name evidence="3" type="ORF">B0T11DRAFT_56201</name>
</gene>
<dbReference type="SUPFAM" id="SSF101690">
    <property type="entry name" value="PAZ domain"/>
    <property type="match status" value="1"/>
</dbReference>
<dbReference type="InterPro" id="IPR032474">
    <property type="entry name" value="Argonaute_N"/>
</dbReference>
<dbReference type="InterPro" id="IPR036085">
    <property type="entry name" value="PAZ_dom_sf"/>
</dbReference>
<dbReference type="GO" id="GO:0003676">
    <property type="term" value="F:nucleic acid binding"/>
    <property type="evidence" value="ECO:0007669"/>
    <property type="project" value="InterPro"/>
</dbReference>
<dbReference type="AlphaFoldDB" id="A0A8K0TJ03"/>
<dbReference type="Pfam" id="PF16488">
    <property type="entry name" value="ArgoL2"/>
    <property type="match status" value="1"/>
</dbReference>
<dbReference type="Pfam" id="PF02171">
    <property type="entry name" value="Piwi"/>
    <property type="match status" value="1"/>
</dbReference>
<dbReference type="Pfam" id="PF16486">
    <property type="entry name" value="ArgoN"/>
    <property type="match status" value="1"/>
</dbReference>
<dbReference type="CDD" id="cd02846">
    <property type="entry name" value="PAZ_argonaute_like"/>
    <property type="match status" value="1"/>
</dbReference>
<dbReference type="EMBL" id="JAGPXD010000002">
    <property type="protein sequence ID" value="KAH7367626.1"/>
    <property type="molecule type" value="Genomic_DNA"/>
</dbReference>
<keyword evidence="4" id="KW-1185">Reference proteome</keyword>
<feature type="region of interest" description="Disordered" evidence="1">
    <location>
        <begin position="1"/>
        <end position="100"/>
    </location>
</feature>
<dbReference type="Gene3D" id="2.170.260.10">
    <property type="entry name" value="paz domain"/>
    <property type="match status" value="1"/>
</dbReference>
<dbReference type="GO" id="GO:0003743">
    <property type="term" value="F:translation initiation factor activity"/>
    <property type="evidence" value="ECO:0007669"/>
    <property type="project" value="UniProtKB-KW"/>
</dbReference>
<dbReference type="InterPro" id="IPR012337">
    <property type="entry name" value="RNaseH-like_sf"/>
</dbReference>
<dbReference type="InterPro" id="IPR045246">
    <property type="entry name" value="Piwi_ago-like"/>
</dbReference>
<dbReference type="Pfam" id="PF08699">
    <property type="entry name" value="ArgoL1"/>
    <property type="match status" value="1"/>
</dbReference>
<keyword evidence="3" id="KW-0648">Protein biosynthesis</keyword>
<dbReference type="OrthoDB" id="10252740at2759"/>
<sequence length="1103" mass="119773">MADQYRGRGRGEYRGGGGRGEFRGGGGGGGDYRGGRGGGDFPGGRGGGDFRGGRGGGRGGGGDFRGGGRGGGGDFRGGRGGGRGGGFPSNPDKIFGAPSIPAPDATVTAAEDRIVATHKTQELEHNKKTVAALASSLQALTIKPSAGAAAVPRQPDIPLPLRPGYGTDGRAIILWTNYFNVAIKENSIYTYNLTVKKARPTTESVLPTQLVTDQHEVATHDAGDQSDVTGRKLKAIIQLAIAELLKEDKDAVLATEYKSKLVSLRKLTRKSDVVSVEYRGEDGTRTPETYFVLLTEPQEASSAAVMQYVRSMSDPSDPTGCKFPKFSVPVDALGVILGYRARREADITPVGSSRFFLVTGPEAASHPLSYNLEAIRGYFQSVRLGTNRLLLNVNVTHGVFKRAVKVSELCQWLGVDGYGAGAPSASVVQRTRQLSRFLARTRIECRFKGDDGKPYTAKKTICGFAEQHRGMQGAQIAYPFGGPLNVTFQLRPKPGETTVMGNKPASQYHTVDAYFRWKYGEAPQSQFPLVNLGTRDRPMFFPAERCTIVAGQSTRAKLTGDETTAMLQFACRAPFDNAVSITTSGREALGLDNDPILERFGVKIDKQLLTVRGRELNPPSVKYGARTVTPFQGSWNMKGVRVARAGPKIVNWDWIHLADFPEGGRPPPPMRPAVAGFVRALNDLGVAIDDTNLAAKGRNLRINSHDCEAQLIPEFERLKTRAVSNTGQTLFLLIILPRQDTHVYGVVKKLCDVVYGFHTVCSVESTFGKSNVMTFANIGLKWNLKNGGDNHGVVEATGSLLASGRTMVVGYDVTHPTNMGKKPSKVGMGLAGGSNMGDDGPPSLVGLVASIDGAFSQWPAVAWAQESRQEMLGEPLYEHFGSRLALWRKHNKNTLPEYILIYRDGVSEGQFSQVLSVELPHIRRACANAYPKGKTPKISIVVSVKRHQTRFYPTDPANVATKGNIKPGTVVDRGITQARVWDFYLTAHNALQGTARPAHYTVLLDEIFRSLGTLSGEQKANRLERMTLDLCYRFGRATKAVSICPPAYYADIVCERARIHRPEYFDFDEGSSTSTLAGGAQASSWKSNRIDVHPRLKDTMYYI</sequence>
<dbReference type="SUPFAM" id="SSF53098">
    <property type="entry name" value="Ribonuclease H-like"/>
    <property type="match status" value="1"/>
</dbReference>
<evidence type="ECO:0000313" key="4">
    <source>
        <dbReference type="Proteomes" id="UP000813385"/>
    </source>
</evidence>
<dbReference type="PROSITE" id="PS50822">
    <property type="entry name" value="PIWI"/>
    <property type="match status" value="1"/>
</dbReference>
<dbReference type="SMART" id="SM01163">
    <property type="entry name" value="DUF1785"/>
    <property type="match status" value="1"/>
</dbReference>
<dbReference type="InterPro" id="IPR003165">
    <property type="entry name" value="Piwi"/>
</dbReference>
<dbReference type="SMART" id="SM00950">
    <property type="entry name" value="Piwi"/>
    <property type="match status" value="1"/>
</dbReference>
<reference evidence="3" key="1">
    <citation type="journal article" date="2021" name="Nat. Commun.">
        <title>Genetic determinants of endophytism in the Arabidopsis root mycobiome.</title>
        <authorList>
            <person name="Mesny F."/>
            <person name="Miyauchi S."/>
            <person name="Thiergart T."/>
            <person name="Pickel B."/>
            <person name="Atanasova L."/>
            <person name="Karlsson M."/>
            <person name="Huettel B."/>
            <person name="Barry K.W."/>
            <person name="Haridas S."/>
            <person name="Chen C."/>
            <person name="Bauer D."/>
            <person name="Andreopoulos W."/>
            <person name="Pangilinan J."/>
            <person name="LaButti K."/>
            <person name="Riley R."/>
            <person name="Lipzen A."/>
            <person name="Clum A."/>
            <person name="Drula E."/>
            <person name="Henrissat B."/>
            <person name="Kohler A."/>
            <person name="Grigoriev I.V."/>
            <person name="Martin F.M."/>
            <person name="Hacquard S."/>
        </authorList>
    </citation>
    <scope>NUCLEOTIDE SEQUENCE</scope>
    <source>
        <strain evidence="3">MPI-CAGE-AT-0016</strain>
    </source>
</reference>
<proteinExistence type="predicted"/>
<dbReference type="InterPro" id="IPR014811">
    <property type="entry name" value="ArgoL1"/>
</dbReference>
<dbReference type="Gene3D" id="3.30.420.10">
    <property type="entry name" value="Ribonuclease H-like superfamily/Ribonuclease H"/>
    <property type="match status" value="1"/>
</dbReference>
<dbReference type="CDD" id="cd04657">
    <property type="entry name" value="Piwi_ago-like"/>
    <property type="match status" value="1"/>
</dbReference>
<dbReference type="InterPro" id="IPR032472">
    <property type="entry name" value="ArgoL2"/>
</dbReference>
<feature type="compositionally biased region" description="Basic and acidic residues" evidence="1">
    <location>
        <begin position="1"/>
        <end position="13"/>
    </location>
</feature>
<evidence type="ECO:0000259" key="2">
    <source>
        <dbReference type="PROSITE" id="PS50822"/>
    </source>
</evidence>
<dbReference type="Gene3D" id="3.40.50.2300">
    <property type="match status" value="1"/>
</dbReference>